<dbReference type="RefSeq" id="WP_122951836.1">
    <property type="nucleotide sequence ID" value="NZ_CP024634.1"/>
</dbReference>
<dbReference type="KEGG" id="bthg:MS2017_1557"/>
<evidence type="ECO:0008006" key="3">
    <source>
        <dbReference type="Google" id="ProtNLM"/>
    </source>
</evidence>
<name>A0A3G3IN80_9GAMM</name>
<dbReference type="AlphaFoldDB" id="A0A3G3IN80"/>
<sequence>MKKGNIMALSALTIGVTQTFAGTEMDALKDRITELENNATKVEISSAVSMNYATGNQADKEIYVNEVKIGIAANIFDKFSANIVLLAGVDDDVDNELKRVVIDEVTIGGGVYGIAFSVGKQNAPFGAYETMMISNATEDMGSTGTKSLILSTKVGGITLSAWSGSSKNHGLSVGYENESLAVGIDIIRDAGGDAQKQLDVENNEGMAIHGKFLISGATLIAEKVTVKTLGANKMHVTSVEAQYAISDFTFALRKDSTDSATNADATLFAVGYEFTEGLSLTIENKVASEDTAATANLTYEF</sequence>
<dbReference type="EMBL" id="CP024634">
    <property type="protein sequence ID" value="AYQ57241.1"/>
    <property type="molecule type" value="Genomic_DNA"/>
</dbReference>
<accession>A0A3G3IN80</accession>
<gene>
    <name evidence="1" type="ORF">MS2017_1557</name>
</gene>
<evidence type="ECO:0000313" key="1">
    <source>
        <dbReference type="EMBL" id="AYQ57241.1"/>
    </source>
</evidence>
<proteinExistence type="predicted"/>
<dbReference type="SUPFAM" id="SSF56935">
    <property type="entry name" value="Porins"/>
    <property type="match status" value="1"/>
</dbReference>
<dbReference type="Proteomes" id="UP000278334">
    <property type="component" value="Chromosome"/>
</dbReference>
<protein>
    <recommendedName>
        <fullName evidence="3">Porin domain-containing protein</fullName>
    </recommendedName>
</protein>
<reference evidence="1 2" key="1">
    <citation type="submission" date="2017-11" db="EMBL/GenBank/DDBJ databases">
        <title>Genome sequence of the bacterial symbiont EPR9N from a vent mussel Bathymodiolus thermophilus.</title>
        <authorList>
            <person name="Won Y.-J."/>
        </authorList>
    </citation>
    <scope>NUCLEOTIDE SEQUENCE [LARGE SCALE GENOMIC DNA]</scope>
    <source>
        <strain evidence="1 2">EPR9N</strain>
    </source>
</reference>
<evidence type="ECO:0000313" key="2">
    <source>
        <dbReference type="Proteomes" id="UP000278334"/>
    </source>
</evidence>
<organism evidence="1 2">
    <name type="scientific">Bathymodiolus thermophilus thioautotrophic gill symbiont</name>
    <dbReference type="NCBI Taxonomy" id="2360"/>
    <lineage>
        <taxon>Bacteria</taxon>
        <taxon>Pseudomonadati</taxon>
        <taxon>Pseudomonadota</taxon>
        <taxon>Gammaproteobacteria</taxon>
        <taxon>sulfur-oxidizing symbionts</taxon>
    </lineage>
</organism>